<dbReference type="PANTHER" id="PTHR32114">
    <property type="entry name" value="ABC TRANSPORTER ABCH.3"/>
    <property type="match status" value="1"/>
</dbReference>
<name>A0A8J3DNB2_9HYPH</name>
<feature type="coiled-coil region" evidence="1">
    <location>
        <begin position="753"/>
        <end position="780"/>
    </location>
</feature>
<feature type="domain" description="Rad50/SbcC-type AAA" evidence="2">
    <location>
        <begin position="5"/>
        <end position="210"/>
    </location>
</feature>
<feature type="coiled-coil region" evidence="1">
    <location>
        <begin position="450"/>
        <end position="505"/>
    </location>
</feature>
<sequence length="1023" mass="112708">MRPVRLTLQAFGPYAKREVIDFRAAIEAGLFGIYGKTGSGKSTIFSAMTFALFGQPARSEQETLSLRSDHADPGTPTEIELVFEVGGKRFVVLRRPDQMRPKQRGEGEIRDAHEAWIFDATGLPLDEITEKQRGKIIAEKKVREVDAAIRDILGYGPEQFRQIVLLPQGRFETFLSAKTKERLEILRELFDVSLYQKLMADLKSEAETAERHVRTEREICARRLSAEGFESTDALIAGIADAEKERTQLFEREELARSACMTARAALQQGQKLEEKFVTCERAQKIFADLEMHKDRADALAERVARAERASSLLDMESFVSETGREAAEAENKLQNAQAIAEQARQKAAAAGEALERENLRAAEMDELHRKIDELTRFGEAIERAKGCADMVQKAETAEKEAVNRLNADLKELALRQQSRFERGEGLKLARLSETRRREISARVTNLVMAQVMARSYEKAERDVAQARQEIDEKSRSYDNAVQNAEEARAKLGEAEHNLLAAQALHLASKLEDGAPCPVCGALEHPAPAIGSMENPGLERAISDARTAWEAADKAVQSVAQLFAGARSVLAEREGVLANLERPARSSRELTEDIETEQLALDGLGPTIDIAAAEAGYEKSGEEVTRCEHQRDALREVLAERRQEAAALRARLDEMLGAVPQALRAPDALTTAKARVSSDFAALQAARVAAEKAVNETREAAFGAQKDNESAIETLSVCQERHRRAKEAFYGRLSEAGFSEEAYRDLKPAIANRVADRERVEEYRRKLENAREVAIVAAAEVEVLERPDIKFLAETSRTAEENLLEVTRQHIAAESRVDHLTRLRDSLAENLRRLDEAEAASGPLRALAALVNGNNPQKLSLETFAIGAMFDQVLEAANLRLGPMTAERYRLERDIEGGRGSRGLGIQVFDMHTGKSRSTTTLSGGETFIAALALALGLADVVESASGKVRLDTIFIDEGFGSLDTENGSGTLDQVLQILNKLVSQNRAVGLISHVTLVQEAIPNGFYVNNGAGGGRVEERGLN</sequence>
<protein>
    <submittedName>
        <fullName evidence="3">Nuclease SbcCD subunit C</fullName>
    </submittedName>
</protein>
<dbReference type="GO" id="GO:0016887">
    <property type="term" value="F:ATP hydrolysis activity"/>
    <property type="evidence" value="ECO:0007669"/>
    <property type="project" value="InterPro"/>
</dbReference>
<dbReference type="InterPro" id="IPR027417">
    <property type="entry name" value="P-loop_NTPase"/>
</dbReference>
<dbReference type="InterPro" id="IPR038729">
    <property type="entry name" value="Rad50/SbcC_AAA"/>
</dbReference>
<dbReference type="RefSeq" id="WP_189489527.1">
    <property type="nucleotide sequence ID" value="NZ_BMZO01000005.1"/>
</dbReference>
<dbReference type="AlphaFoldDB" id="A0A8J3DNB2"/>
<organism evidence="3 4">
    <name type="scientific">Limoniibacter endophyticus</name>
    <dbReference type="NCBI Taxonomy" id="1565040"/>
    <lineage>
        <taxon>Bacteria</taxon>
        <taxon>Pseudomonadati</taxon>
        <taxon>Pseudomonadota</taxon>
        <taxon>Alphaproteobacteria</taxon>
        <taxon>Hyphomicrobiales</taxon>
        <taxon>Bartonellaceae</taxon>
        <taxon>Limoniibacter</taxon>
    </lineage>
</organism>
<feature type="coiled-coil region" evidence="1">
    <location>
        <begin position="290"/>
        <end position="361"/>
    </location>
</feature>
<evidence type="ECO:0000256" key="1">
    <source>
        <dbReference type="SAM" id="Coils"/>
    </source>
</evidence>
<reference evidence="3" key="1">
    <citation type="journal article" date="2014" name="Int. J. Syst. Evol. Microbiol.">
        <title>Complete genome sequence of Corynebacterium casei LMG S-19264T (=DSM 44701T), isolated from a smear-ripened cheese.</title>
        <authorList>
            <consortium name="US DOE Joint Genome Institute (JGI-PGF)"/>
            <person name="Walter F."/>
            <person name="Albersmeier A."/>
            <person name="Kalinowski J."/>
            <person name="Ruckert C."/>
        </authorList>
    </citation>
    <scope>NUCLEOTIDE SEQUENCE</scope>
    <source>
        <strain evidence="3">KCTC 42097</strain>
    </source>
</reference>
<reference evidence="3" key="2">
    <citation type="submission" date="2020-09" db="EMBL/GenBank/DDBJ databases">
        <authorList>
            <person name="Sun Q."/>
            <person name="Kim S."/>
        </authorList>
    </citation>
    <scope>NUCLEOTIDE SEQUENCE</scope>
    <source>
        <strain evidence="3">KCTC 42097</strain>
    </source>
</reference>
<evidence type="ECO:0000259" key="2">
    <source>
        <dbReference type="Pfam" id="PF13476"/>
    </source>
</evidence>
<dbReference type="Pfam" id="PF13476">
    <property type="entry name" value="AAA_23"/>
    <property type="match status" value="1"/>
</dbReference>
<dbReference type="Gene3D" id="3.40.50.300">
    <property type="entry name" value="P-loop containing nucleotide triphosphate hydrolases"/>
    <property type="match status" value="2"/>
</dbReference>
<keyword evidence="4" id="KW-1185">Reference proteome</keyword>
<dbReference type="SUPFAM" id="SSF52540">
    <property type="entry name" value="P-loop containing nucleoside triphosphate hydrolases"/>
    <property type="match status" value="1"/>
</dbReference>
<dbReference type="Proteomes" id="UP000641137">
    <property type="component" value="Unassembled WGS sequence"/>
</dbReference>
<keyword evidence="1" id="KW-0175">Coiled coil</keyword>
<dbReference type="EMBL" id="BMZO01000005">
    <property type="protein sequence ID" value="GHC70305.1"/>
    <property type="molecule type" value="Genomic_DNA"/>
</dbReference>
<dbReference type="PANTHER" id="PTHR32114:SF2">
    <property type="entry name" value="ABC TRANSPORTER ABCH.3"/>
    <property type="match status" value="1"/>
</dbReference>
<evidence type="ECO:0000313" key="3">
    <source>
        <dbReference type="EMBL" id="GHC70305.1"/>
    </source>
</evidence>
<comment type="caution">
    <text evidence="3">The sequence shown here is derived from an EMBL/GenBank/DDBJ whole genome shotgun (WGS) entry which is preliminary data.</text>
</comment>
<proteinExistence type="predicted"/>
<gene>
    <name evidence="3" type="primary">sbcC</name>
    <name evidence="3" type="ORF">GCM10010136_16450</name>
</gene>
<evidence type="ECO:0000313" key="4">
    <source>
        <dbReference type="Proteomes" id="UP000641137"/>
    </source>
</evidence>
<dbReference type="GO" id="GO:0006302">
    <property type="term" value="P:double-strand break repair"/>
    <property type="evidence" value="ECO:0007669"/>
    <property type="project" value="InterPro"/>
</dbReference>
<accession>A0A8J3DNB2</accession>
<feature type="coiled-coil region" evidence="1">
    <location>
        <begin position="192"/>
        <end position="219"/>
    </location>
</feature>
<dbReference type="Pfam" id="PF13558">
    <property type="entry name" value="SbcC_Walker_B"/>
    <property type="match status" value="1"/>
</dbReference>